<reference evidence="1 2" key="1">
    <citation type="journal article" date="2019" name="New Phytol.">
        <title>Comparative genomics reveals unique wood-decay strategies and fruiting body development in the Schizophyllaceae.</title>
        <authorList>
            <person name="Almasi E."/>
            <person name="Sahu N."/>
            <person name="Krizsan K."/>
            <person name="Balint B."/>
            <person name="Kovacs G.M."/>
            <person name="Kiss B."/>
            <person name="Cseklye J."/>
            <person name="Drula E."/>
            <person name="Henrissat B."/>
            <person name="Nagy I."/>
            <person name="Chovatia M."/>
            <person name="Adam C."/>
            <person name="LaButti K."/>
            <person name="Lipzen A."/>
            <person name="Riley R."/>
            <person name="Grigoriev I.V."/>
            <person name="Nagy L.G."/>
        </authorList>
    </citation>
    <scope>NUCLEOTIDE SEQUENCE [LARGE SCALE GENOMIC DNA]</scope>
    <source>
        <strain evidence="1 2">NL-1724</strain>
    </source>
</reference>
<gene>
    <name evidence="1" type="ORF">BD626DRAFT_513066</name>
</gene>
<keyword evidence="2" id="KW-1185">Reference proteome</keyword>
<comment type="caution">
    <text evidence="1">The sequence shown here is derived from an EMBL/GenBank/DDBJ whole genome shotgun (WGS) entry which is preliminary data.</text>
</comment>
<name>A0A550BZS8_9AGAR</name>
<protein>
    <submittedName>
        <fullName evidence="1">Uncharacterized protein</fullName>
    </submittedName>
</protein>
<organism evidence="1 2">
    <name type="scientific">Schizophyllum amplum</name>
    <dbReference type="NCBI Taxonomy" id="97359"/>
    <lineage>
        <taxon>Eukaryota</taxon>
        <taxon>Fungi</taxon>
        <taxon>Dikarya</taxon>
        <taxon>Basidiomycota</taxon>
        <taxon>Agaricomycotina</taxon>
        <taxon>Agaricomycetes</taxon>
        <taxon>Agaricomycetidae</taxon>
        <taxon>Agaricales</taxon>
        <taxon>Schizophyllaceae</taxon>
        <taxon>Schizophyllum</taxon>
    </lineage>
</organism>
<sequence length="246" mass="28254">MTTMNYDLKGILPVVDLVQQMDSDTYAVMLEFRRITVIISRAGYNEVVRAALQSAVSAVCDHVTDAASIHAELGRVFFALDRAIRFDDWRTSLLQMRPHYDSYMETLARIVAQSEAITEALLEFERQLFAYHSYPPVIHYATLNIWLPLAERWQMGESAWTADVLERARAMVRENAHLAKQALDLSPEAMSRFDIATLERIRELPDEEREAVSDVVFEIPEHLGQSEEDMLNEVKRVKDLVARIIQ</sequence>
<dbReference type="EMBL" id="VDMD01000040">
    <property type="protein sequence ID" value="TRM58028.1"/>
    <property type="molecule type" value="Genomic_DNA"/>
</dbReference>
<accession>A0A550BZS8</accession>
<dbReference type="Proteomes" id="UP000320762">
    <property type="component" value="Unassembled WGS sequence"/>
</dbReference>
<proteinExistence type="predicted"/>
<dbReference type="AlphaFoldDB" id="A0A550BZS8"/>
<evidence type="ECO:0000313" key="1">
    <source>
        <dbReference type="EMBL" id="TRM58028.1"/>
    </source>
</evidence>
<evidence type="ECO:0000313" key="2">
    <source>
        <dbReference type="Proteomes" id="UP000320762"/>
    </source>
</evidence>